<accession>A0A7G6T5J5</accession>
<dbReference type="RefSeq" id="WP_183455348.1">
    <property type="nucleotide sequence ID" value="NZ_CP050299.1"/>
</dbReference>
<dbReference type="EMBL" id="CP050299">
    <property type="protein sequence ID" value="QND62027.1"/>
    <property type="molecule type" value="Genomic_DNA"/>
</dbReference>
<proteinExistence type="predicted"/>
<dbReference type="Proteomes" id="UP000515465">
    <property type="component" value="Plasmid p_1"/>
</dbReference>
<geneLocation type="plasmid" evidence="2 3">
    <name>p_1</name>
</geneLocation>
<evidence type="ECO:0000256" key="1">
    <source>
        <dbReference type="SAM" id="MobiDB-lite"/>
    </source>
</evidence>
<protein>
    <submittedName>
        <fullName evidence="2">Uncharacterized protein</fullName>
    </submittedName>
</protein>
<dbReference type="AlphaFoldDB" id="A0A7G6T5J5"/>
<name>A0A7G6T5J5_9HYPH</name>
<evidence type="ECO:0000313" key="2">
    <source>
        <dbReference type="EMBL" id="QND62027.1"/>
    </source>
</evidence>
<organism evidence="2 3">
    <name type="scientific">Mesorhizobium huakuii</name>
    <dbReference type="NCBI Taxonomy" id="28104"/>
    <lineage>
        <taxon>Bacteria</taxon>
        <taxon>Pseudomonadati</taxon>
        <taxon>Pseudomonadota</taxon>
        <taxon>Alphaproteobacteria</taxon>
        <taxon>Hyphomicrobiales</taxon>
        <taxon>Phyllobacteriaceae</taxon>
        <taxon>Mesorhizobium</taxon>
    </lineage>
</organism>
<reference evidence="3" key="1">
    <citation type="journal article" date="2020" name="Mol. Plant Microbe">
        <title>Rhizobial microsymbionts of the narrowly endemic Oxytropis species growing in Kamchatka are characterized by significant genetic diversity and possess a set of genes that are associated with T3SS and T6SS secretion systems and can affect the development of symbiosis.</title>
        <authorList>
            <person name="Safronova V."/>
            <person name="Guro P."/>
            <person name="Sazanova A."/>
            <person name="Kuznetsova I."/>
            <person name="Belimov A."/>
            <person name="Yakubov V."/>
            <person name="Chirak E."/>
            <person name="Afonin A."/>
            <person name="Gogolev Y."/>
            <person name="Andronov E."/>
            <person name="Tikhonovich I."/>
        </authorList>
    </citation>
    <scope>NUCLEOTIDE SEQUENCE [LARGE SCALE GENOMIC DNA]</scope>
    <source>
        <strain evidence="3">583</strain>
        <plasmid evidence="3">p_1</plasmid>
    </source>
</reference>
<sequence length="214" mass="22628">MIPKNGNFSPAPRAFPQALTGLNPPPADPVSTIGLASFPDNVPATDGPSPQKPWGILGEQLPETRWELAESSLALEEDFSGQAWRIVAQFRGDLPPASPDEHDAPTRAGSLVVPADEDAASATYPQTNAHPRQDLSLDAMDEALPREGVQQLLELSPQPLAGPSHSTAGFPAVDGGARERAEDYEQALGILRKHLPETFFGVAKSMLAEGGGLL</sequence>
<keyword evidence="2" id="KW-0614">Plasmid</keyword>
<feature type="region of interest" description="Disordered" evidence="1">
    <location>
        <begin position="1"/>
        <end position="56"/>
    </location>
</feature>
<evidence type="ECO:0000313" key="3">
    <source>
        <dbReference type="Proteomes" id="UP000515465"/>
    </source>
</evidence>
<gene>
    <name evidence="2" type="ORF">HB778_38590</name>
</gene>